<name>A0A2T7PBK5_POMCA</name>
<evidence type="ECO:0000256" key="5">
    <source>
        <dbReference type="ARBA" id="ARBA00023136"/>
    </source>
</evidence>
<gene>
    <name evidence="9" type="ORF">C0Q70_10079</name>
</gene>
<protein>
    <recommendedName>
        <fullName evidence="7">Palmitoyltransferase</fullName>
        <ecNumber evidence="7">2.3.1.225</ecNumber>
    </recommendedName>
</protein>
<accession>A0A2T7PBK5</accession>
<keyword evidence="6 7" id="KW-0012">Acyltransferase</keyword>
<evidence type="ECO:0000256" key="1">
    <source>
        <dbReference type="ARBA" id="ARBA00004141"/>
    </source>
</evidence>
<organism evidence="9 10">
    <name type="scientific">Pomacea canaliculata</name>
    <name type="common">Golden apple snail</name>
    <dbReference type="NCBI Taxonomy" id="400727"/>
    <lineage>
        <taxon>Eukaryota</taxon>
        <taxon>Metazoa</taxon>
        <taxon>Spiralia</taxon>
        <taxon>Lophotrochozoa</taxon>
        <taxon>Mollusca</taxon>
        <taxon>Gastropoda</taxon>
        <taxon>Caenogastropoda</taxon>
        <taxon>Architaenioglossa</taxon>
        <taxon>Ampullarioidea</taxon>
        <taxon>Ampullariidae</taxon>
        <taxon>Pomacea</taxon>
    </lineage>
</organism>
<feature type="domain" description="Palmitoyltransferase DHHC" evidence="8">
    <location>
        <begin position="68"/>
        <end position="234"/>
    </location>
</feature>
<evidence type="ECO:0000256" key="3">
    <source>
        <dbReference type="ARBA" id="ARBA00022692"/>
    </source>
</evidence>
<dbReference type="Proteomes" id="UP000245119">
    <property type="component" value="Linkage Group LG5"/>
</dbReference>
<evidence type="ECO:0000256" key="7">
    <source>
        <dbReference type="RuleBase" id="RU079119"/>
    </source>
</evidence>
<feature type="transmembrane region" description="Helical" evidence="7">
    <location>
        <begin position="27"/>
        <end position="49"/>
    </location>
</feature>
<reference evidence="9 10" key="1">
    <citation type="submission" date="2018-04" db="EMBL/GenBank/DDBJ databases">
        <title>The genome of golden apple snail Pomacea canaliculata provides insight into stress tolerance and invasive adaptation.</title>
        <authorList>
            <person name="Liu C."/>
            <person name="Liu B."/>
            <person name="Ren Y."/>
            <person name="Zhang Y."/>
            <person name="Wang H."/>
            <person name="Li S."/>
            <person name="Jiang F."/>
            <person name="Yin L."/>
            <person name="Zhang G."/>
            <person name="Qian W."/>
            <person name="Fan W."/>
        </authorList>
    </citation>
    <scope>NUCLEOTIDE SEQUENCE [LARGE SCALE GENOMIC DNA]</scope>
    <source>
        <strain evidence="9">SZHN2017</strain>
        <tissue evidence="9">Muscle</tissue>
    </source>
</reference>
<comment type="subcellular location">
    <subcellularLocation>
        <location evidence="1">Membrane</location>
        <topology evidence="1">Multi-pass membrane protein</topology>
    </subcellularLocation>
</comment>
<dbReference type="OrthoDB" id="331948at2759"/>
<dbReference type="InterPro" id="IPR001594">
    <property type="entry name" value="Palmitoyltrfase_DHHC"/>
</dbReference>
<evidence type="ECO:0000256" key="6">
    <source>
        <dbReference type="ARBA" id="ARBA00023315"/>
    </source>
</evidence>
<comment type="domain">
    <text evidence="7">The DHHC domain is required for palmitoyltransferase activity.</text>
</comment>
<comment type="catalytic activity">
    <reaction evidence="7">
        <text>L-cysteinyl-[protein] + hexadecanoyl-CoA = S-hexadecanoyl-L-cysteinyl-[protein] + CoA</text>
        <dbReference type="Rhea" id="RHEA:36683"/>
        <dbReference type="Rhea" id="RHEA-COMP:10131"/>
        <dbReference type="Rhea" id="RHEA-COMP:11032"/>
        <dbReference type="ChEBI" id="CHEBI:29950"/>
        <dbReference type="ChEBI" id="CHEBI:57287"/>
        <dbReference type="ChEBI" id="CHEBI:57379"/>
        <dbReference type="ChEBI" id="CHEBI:74151"/>
        <dbReference type="EC" id="2.3.1.225"/>
    </reaction>
</comment>
<proteinExistence type="inferred from homology"/>
<dbReference type="PROSITE" id="PS50216">
    <property type="entry name" value="DHHC"/>
    <property type="match status" value="1"/>
</dbReference>
<dbReference type="InterPro" id="IPR039859">
    <property type="entry name" value="PFA4/ZDH16/20/ERF2-like"/>
</dbReference>
<dbReference type="Pfam" id="PF01529">
    <property type="entry name" value="DHHC"/>
    <property type="match status" value="1"/>
</dbReference>
<evidence type="ECO:0000313" key="9">
    <source>
        <dbReference type="EMBL" id="PVD30804.1"/>
    </source>
</evidence>
<keyword evidence="5 7" id="KW-0472">Membrane</keyword>
<keyword evidence="2 7" id="KW-0808">Transferase</keyword>
<dbReference type="PANTHER" id="PTHR12246">
    <property type="entry name" value="PALMITOYLTRANSFERASE ZDHHC16"/>
    <property type="match status" value="1"/>
</dbReference>
<sequence>MVVILTTLVVTVFYVCVLPHIYYQTELFWVLVHLVFSHWLLINIIFNYFMASFTVPGHPPQTVPQTVSICKKCISPKPPRCHHCSVCKQCILKMDHHCPWLNNCVGFHNHRYFFMFCFYMWFGTVYVTFAGHDVFKQHFFGREELIVPAFFFPVNMAYNRLFGTGDKLSQKAAEEGTEQEAAIDLSTKVAYSDMGFHNAVIFQFMLCAGVSVALGLLTLWHARLISRGETSIEAHINARERKRYKKKGLVYKNPYDFGFLGNWKRFFGLTQGRTFWRHILLPSMHDPPGEGLIWETATYKLCYKNVKELDIL</sequence>
<evidence type="ECO:0000256" key="4">
    <source>
        <dbReference type="ARBA" id="ARBA00022989"/>
    </source>
</evidence>
<dbReference type="GO" id="GO:0016020">
    <property type="term" value="C:membrane"/>
    <property type="evidence" value="ECO:0007669"/>
    <property type="project" value="UniProtKB-SubCell"/>
</dbReference>
<dbReference type="EMBL" id="PZQS01000005">
    <property type="protein sequence ID" value="PVD30804.1"/>
    <property type="molecule type" value="Genomic_DNA"/>
</dbReference>
<keyword evidence="3 7" id="KW-0812">Transmembrane</keyword>
<comment type="caution">
    <text evidence="9">The sequence shown here is derived from an EMBL/GenBank/DDBJ whole genome shotgun (WGS) entry which is preliminary data.</text>
</comment>
<dbReference type="AlphaFoldDB" id="A0A2T7PBK5"/>
<comment type="similarity">
    <text evidence="7">Belongs to the DHHC palmitoyltransferase family.</text>
</comment>
<dbReference type="GO" id="GO:0019706">
    <property type="term" value="F:protein-cysteine S-palmitoyltransferase activity"/>
    <property type="evidence" value="ECO:0007669"/>
    <property type="project" value="UniProtKB-EC"/>
</dbReference>
<dbReference type="STRING" id="400727.A0A2T7PBK5"/>
<feature type="transmembrane region" description="Helical" evidence="7">
    <location>
        <begin position="200"/>
        <end position="220"/>
    </location>
</feature>
<evidence type="ECO:0000256" key="2">
    <source>
        <dbReference type="ARBA" id="ARBA00022679"/>
    </source>
</evidence>
<dbReference type="EC" id="2.3.1.225" evidence="7"/>
<keyword evidence="4 7" id="KW-1133">Transmembrane helix</keyword>
<evidence type="ECO:0000259" key="8">
    <source>
        <dbReference type="Pfam" id="PF01529"/>
    </source>
</evidence>
<feature type="transmembrane region" description="Helical" evidence="7">
    <location>
        <begin position="112"/>
        <end position="131"/>
    </location>
</feature>
<evidence type="ECO:0000313" key="10">
    <source>
        <dbReference type="Proteomes" id="UP000245119"/>
    </source>
</evidence>
<keyword evidence="10" id="KW-1185">Reference proteome</keyword>